<gene>
    <name evidence="1" type="ORF">2019VC1_36</name>
</gene>
<dbReference type="Pfam" id="PF23796">
    <property type="entry name" value="DUF7174"/>
    <property type="match status" value="1"/>
</dbReference>
<reference evidence="1" key="1">
    <citation type="submission" date="2020-04" db="EMBL/GenBank/DDBJ databases">
        <authorList>
            <person name="Kumar P."/>
            <person name="Meghvansi M.K."/>
            <person name="Kamboj D.V."/>
        </authorList>
    </citation>
    <scope>NUCLEOTIDE SEQUENCE [LARGE SCALE GENOMIC DNA]</scope>
</reference>
<dbReference type="InterPro" id="IPR055598">
    <property type="entry name" value="DUF7174"/>
</dbReference>
<sequence length="156" mass="17824">MENMTFNDKLREAAKAPASGEQDKIIMTARFLEHEFEGKKCATNPSSYVRTTMNRVPEVKEVGTIKIKKSTCDDVDSDHFGIEIYTITISKEKRKQVFTKEDVTRVKRQAEAKVAEKFLMVSPNLANYAPEEYATIAKVMKEIHDIVKAQFLSEEE</sequence>
<proteinExistence type="predicted"/>
<dbReference type="EMBL" id="MT360682">
    <property type="protein sequence ID" value="QJT70641.1"/>
    <property type="molecule type" value="Genomic_DNA"/>
</dbReference>
<organism evidence="1">
    <name type="scientific">Vibrio phage Vc1</name>
    <dbReference type="NCBI Taxonomy" id="1480731"/>
    <lineage>
        <taxon>Viruses</taxon>
        <taxon>Duplodnaviria</taxon>
        <taxon>Heunggongvirae</taxon>
        <taxon>Uroviricota</taxon>
        <taxon>Caudoviricetes</taxon>
        <taxon>Drexlerviridae</taxon>
        <taxon>Jhansiroadvirus</taxon>
        <taxon>Jhansiroadvirus gwaliVC1</taxon>
    </lineage>
</organism>
<name>A0A6M5C969_9CAUD</name>
<evidence type="ECO:0000313" key="1">
    <source>
        <dbReference type="EMBL" id="QJT70641.1"/>
    </source>
</evidence>
<protein>
    <submittedName>
        <fullName evidence="1">Uncharacterized protein</fullName>
    </submittedName>
</protein>
<accession>A0A6M5C969</accession>